<proteinExistence type="inferred from homology"/>
<dbReference type="GO" id="GO:0000324">
    <property type="term" value="C:fungal-type vacuole"/>
    <property type="evidence" value="ECO:0007669"/>
    <property type="project" value="TreeGrafter"/>
</dbReference>
<keyword evidence="9" id="KW-1185">Reference proteome</keyword>
<keyword evidence="2" id="KW-0121">Carboxypeptidase</keyword>
<dbReference type="Gene3D" id="3.40.50.1820">
    <property type="entry name" value="alpha/beta hydrolase"/>
    <property type="match status" value="1"/>
</dbReference>
<evidence type="ECO:0000256" key="2">
    <source>
        <dbReference type="ARBA" id="ARBA00022645"/>
    </source>
</evidence>
<evidence type="ECO:0000256" key="5">
    <source>
        <dbReference type="ARBA" id="ARBA00022801"/>
    </source>
</evidence>
<dbReference type="PANTHER" id="PTHR11802:SF189">
    <property type="entry name" value="CARBOXYPEPTIDASE"/>
    <property type="match status" value="1"/>
</dbReference>
<dbReference type="SUPFAM" id="SSF53474">
    <property type="entry name" value="alpha/beta-Hydrolases"/>
    <property type="match status" value="1"/>
</dbReference>
<evidence type="ECO:0000256" key="1">
    <source>
        <dbReference type="ARBA" id="ARBA00009431"/>
    </source>
</evidence>
<evidence type="ECO:0000313" key="8">
    <source>
        <dbReference type="EMBL" id="OQO09089.1"/>
    </source>
</evidence>
<dbReference type="PANTHER" id="PTHR11802">
    <property type="entry name" value="SERINE PROTEASE FAMILY S10 SERINE CARBOXYPEPTIDASE"/>
    <property type="match status" value="1"/>
</dbReference>
<feature type="signal peptide" evidence="7">
    <location>
        <begin position="1"/>
        <end position="21"/>
    </location>
</feature>
<evidence type="ECO:0000256" key="4">
    <source>
        <dbReference type="ARBA" id="ARBA00022729"/>
    </source>
</evidence>
<dbReference type="STRING" id="1507870.A0A1V8TCH3"/>
<comment type="similarity">
    <text evidence="1">Belongs to the peptidase S10 family.</text>
</comment>
<keyword evidence="6" id="KW-0325">Glycoprotein</keyword>
<keyword evidence="5" id="KW-0378">Hydrolase</keyword>
<dbReference type="GO" id="GO:0004185">
    <property type="term" value="F:serine-type carboxypeptidase activity"/>
    <property type="evidence" value="ECO:0007669"/>
    <property type="project" value="InterPro"/>
</dbReference>
<dbReference type="OrthoDB" id="443318at2759"/>
<dbReference type="InParanoid" id="A0A1V8TCH3"/>
<evidence type="ECO:0000256" key="7">
    <source>
        <dbReference type="SAM" id="SignalP"/>
    </source>
</evidence>
<evidence type="ECO:0000256" key="3">
    <source>
        <dbReference type="ARBA" id="ARBA00022670"/>
    </source>
</evidence>
<dbReference type="EMBL" id="NAJO01000011">
    <property type="protein sequence ID" value="OQO09089.1"/>
    <property type="molecule type" value="Genomic_DNA"/>
</dbReference>
<dbReference type="InterPro" id="IPR029058">
    <property type="entry name" value="AB_hydrolase_fold"/>
</dbReference>
<name>A0A1V8TCH3_9PEZI</name>
<reference evidence="9" key="1">
    <citation type="submission" date="2017-03" db="EMBL/GenBank/DDBJ databases">
        <title>Genomes of endolithic fungi from Antarctica.</title>
        <authorList>
            <person name="Coleine C."/>
            <person name="Masonjones S."/>
            <person name="Stajich J.E."/>
        </authorList>
    </citation>
    <scope>NUCLEOTIDE SEQUENCE [LARGE SCALE GENOMIC DNA]</scope>
    <source>
        <strain evidence="9">CCFEE 5527</strain>
    </source>
</reference>
<dbReference type="AlphaFoldDB" id="A0A1V8TCH3"/>
<evidence type="ECO:0000256" key="6">
    <source>
        <dbReference type="ARBA" id="ARBA00023180"/>
    </source>
</evidence>
<dbReference type="Proteomes" id="UP000192596">
    <property type="component" value="Unassembled WGS sequence"/>
</dbReference>
<dbReference type="InterPro" id="IPR001563">
    <property type="entry name" value="Peptidase_S10"/>
</dbReference>
<evidence type="ECO:0000313" key="9">
    <source>
        <dbReference type="Proteomes" id="UP000192596"/>
    </source>
</evidence>
<dbReference type="GO" id="GO:0006508">
    <property type="term" value="P:proteolysis"/>
    <property type="evidence" value="ECO:0007669"/>
    <property type="project" value="UniProtKB-KW"/>
</dbReference>
<keyword evidence="3" id="KW-0645">Protease</keyword>
<comment type="caution">
    <text evidence="8">The sequence shown here is derived from an EMBL/GenBank/DDBJ whole genome shotgun (WGS) entry which is preliminary data.</text>
</comment>
<feature type="chain" id="PRO_5012980674" description="Carboxypeptidase" evidence="7">
    <location>
        <begin position="22"/>
        <end position="599"/>
    </location>
</feature>
<keyword evidence="4 7" id="KW-0732">Signal</keyword>
<evidence type="ECO:0008006" key="10">
    <source>
        <dbReference type="Google" id="ProtNLM"/>
    </source>
</evidence>
<organism evidence="8 9">
    <name type="scientific">Cryoendolithus antarcticus</name>
    <dbReference type="NCBI Taxonomy" id="1507870"/>
    <lineage>
        <taxon>Eukaryota</taxon>
        <taxon>Fungi</taxon>
        <taxon>Dikarya</taxon>
        <taxon>Ascomycota</taxon>
        <taxon>Pezizomycotina</taxon>
        <taxon>Dothideomycetes</taxon>
        <taxon>Dothideomycetidae</taxon>
        <taxon>Cladosporiales</taxon>
        <taxon>Cladosporiaceae</taxon>
        <taxon>Cryoendolithus</taxon>
    </lineage>
</organism>
<protein>
    <recommendedName>
        <fullName evidence="10">Carboxypeptidase</fullName>
    </recommendedName>
</protein>
<sequence>MAYSMVARLTGVLAVASLSSAQFPPQPEGITVLQSKFGDGISISYKETTICETTPGVKSYAGYVHLPPGTLNDVGEAQPYPINTFFWFHSARKDPKNAPLSIWMDGGPGSSSLAGALVENVNMLYLNQPVQAGLSYDTLQNITYNAATGEIDLLSLGDAIPKQNATFSVGTYPSQNSSQTAGGRYGPAFAAYFEEQNEAIQKGTYKAAHGKAAVIHIDTLLIVNGCIDRLVMYPTYATTAYNNTYDLPTVNSTIYAEMNAAWSQPGGCRDQILSCRAAAAIYDPQNLGVNSTVNTLCRTAQQYCENNIIGPGIEYTPQDYYDVGAWDPDPVPEPFFFGYMNQPHVQADIGARLKWTINAPQVNHAFVGIGDYIRDGGLHDLAYLLEKGVKVALYGGEAVSLALNYSGTDVFHSAGYASIQTNASYIGGKVRQHGNLSFSRVCESGHQVPTYQPRTAYEIFNRVLTNRDVATGRVNTAHNARYSTSGPSDSLAFRNKAPERPVQYCYTAWLGDTCDQDHTDALLNGTATVCDYLVKDANTTVLFPDIVGKLGEPGCAKKRGHAYVRYVEMEKSGDGEFEGGGLGLAARAVRPKKGDTGQL</sequence>
<dbReference type="Pfam" id="PF00450">
    <property type="entry name" value="Peptidase_S10"/>
    <property type="match status" value="1"/>
</dbReference>
<gene>
    <name evidence="8" type="ORF">B0A48_05980</name>
</gene>
<accession>A0A1V8TCH3</accession>